<evidence type="ECO:0000313" key="2">
    <source>
        <dbReference type="Proteomes" id="UP000825072"/>
    </source>
</evidence>
<gene>
    <name evidence="1" type="ORF">KB1_16650</name>
</gene>
<dbReference type="AlphaFoldDB" id="A0AAD1KPJ9"/>
<accession>A0AAD1KPJ9</accession>
<evidence type="ECO:0000313" key="1">
    <source>
        <dbReference type="EMBL" id="BCY25675.1"/>
    </source>
</evidence>
<dbReference type="Proteomes" id="UP000825072">
    <property type="component" value="Chromosome 1"/>
</dbReference>
<organism evidence="1 2">
    <name type="scientific">Cutibacterium modestum</name>
    <dbReference type="NCBI Taxonomy" id="2559073"/>
    <lineage>
        <taxon>Bacteria</taxon>
        <taxon>Bacillati</taxon>
        <taxon>Actinomycetota</taxon>
        <taxon>Actinomycetes</taxon>
        <taxon>Propionibacteriales</taxon>
        <taxon>Propionibacteriaceae</taxon>
        <taxon>Cutibacterium</taxon>
    </lineage>
</organism>
<proteinExistence type="predicted"/>
<dbReference type="EMBL" id="AP024747">
    <property type="protein sequence ID" value="BCY25675.1"/>
    <property type="molecule type" value="Genomic_DNA"/>
</dbReference>
<name>A0AAD1KPJ9_9ACTN</name>
<sequence length="112" mass="12403">MIGVRGRETTGRRQVVFGLDLVSIPNAFPAPVAPVVRPGRISHTAARQLRLLTGFQRWCGHQQPDARMLALHSYTNVLGLLYTPSLTVEIHPLQSVKVGTVRSCQYRQNSEG</sequence>
<reference evidence="1" key="1">
    <citation type="submission" date="2021-06" db="EMBL/GenBank/DDBJ databases">
        <title>Genome sequence of Cutibacterium modestum strain KB17-24694.</title>
        <authorList>
            <person name="Dekio I."/>
            <person name="Asahina A."/>
            <person name="Nishida M."/>
        </authorList>
    </citation>
    <scope>NUCLEOTIDE SEQUENCE</scope>
    <source>
        <strain evidence="1">KB17-24694</strain>
    </source>
</reference>
<protein>
    <submittedName>
        <fullName evidence="1">Uncharacterized protein</fullName>
    </submittedName>
</protein>